<evidence type="ECO:0000256" key="3">
    <source>
        <dbReference type="ARBA" id="ARBA00023157"/>
    </source>
</evidence>
<dbReference type="InterPro" id="IPR001211">
    <property type="entry name" value="PLA2"/>
</dbReference>
<dbReference type="Pfam" id="PF00068">
    <property type="entry name" value="Phospholip_A2_1"/>
    <property type="match status" value="1"/>
</dbReference>
<dbReference type="GO" id="GO:0006644">
    <property type="term" value="P:phospholipid metabolic process"/>
    <property type="evidence" value="ECO:0007669"/>
    <property type="project" value="InterPro"/>
</dbReference>
<dbReference type="PANTHER" id="PTHR11716">
    <property type="entry name" value="PHOSPHOLIPASE A2 FAMILY MEMBER"/>
    <property type="match status" value="1"/>
</dbReference>
<dbReference type="EMBL" id="HBUF01376157">
    <property type="protein sequence ID" value="CAG6728399.1"/>
    <property type="molecule type" value="Transcribed_RNA"/>
</dbReference>
<feature type="domain" description="Phospholipase A2-like central" evidence="9">
    <location>
        <begin position="210"/>
        <end position="319"/>
    </location>
</feature>
<comment type="catalytic activity">
    <reaction evidence="8">
        <text>a 1,2-diacyl-sn-glycero-3-phosphocholine + H2O = a 1-acyl-sn-glycero-3-phosphocholine + a fatty acid + H(+)</text>
        <dbReference type="Rhea" id="RHEA:15801"/>
        <dbReference type="ChEBI" id="CHEBI:15377"/>
        <dbReference type="ChEBI" id="CHEBI:15378"/>
        <dbReference type="ChEBI" id="CHEBI:28868"/>
        <dbReference type="ChEBI" id="CHEBI:57643"/>
        <dbReference type="ChEBI" id="CHEBI:58168"/>
        <dbReference type="EC" id="3.1.1.4"/>
    </reaction>
</comment>
<keyword evidence="5 8" id="KW-0106">Calcium</keyword>
<feature type="disulfide bond" evidence="6">
    <location>
        <begin position="258"/>
        <end position="298"/>
    </location>
</feature>
<evidence type="ECO:0000256" key="5">
    <source>
        <dbReference type="PIRSR" id="PIRSR601211-2"/>
    </source>
</evidence>
<feature type="active site" evidence="4">
    <location>
        <position position="299"/>
    </location>
</feature>
<dbReference type="AlphaFoldDB" id="A0A8D9DUH8"/>
<name>A0A8D9DUH8_9HEMI</name>
<dbReference type="CDD" id="cd00125">
    <property type="entry name" value="PLA2c"/>
    <property type="match status" value="1"/>
</dbReference>
<dbReference type="GO" id="GO:0004623">
    <property type="term" value="F:phospholipase A2 activity"/>
    <property type="evidence" value="ECO:0007669"/>
    <property type="project" value="UniProtKB-EC"/>
</dbReference>
<accession>A0A8D9DUH8</accession>
<keyword evidence="2 8" id="KW-0964">Secreted</keyword>
<evidence type="ECO:0000256" key="2">
    <source>
        <dbReference type="ARBA" id="ARBA00022525"/>
    </source>
</evidence>
<sequence length="332" mass="38429">MTLCYAVIFLLLFTKEISNNSLTASSKLDKTNVTQNTLPAFATASRRSYQIDDQSYLNDISDQIPDFLVQLEDNSYKTDDETQTDLNKKDGYHEKDHLNDIKSHQNHDGSHKNHQPVKTNLNDISYNKRNKNDVENYKNDDLSYENEVENYKTNDLSYQNNKRYHGYQTSSNVNNSTNNNGLRYQVGYTNDLKGDVTSLTELEIGRRKRSAVQLYSMVSCSTGCDPLSYKGYGCYCGFLGSGTPVDPIDRCCELHDWCYTGSNCPMFLEYFIPYVWTCFRGRPRCQRGRSCSHRLCECDRRFSECLRPYSCPRYKAVCRSNVFRLMQNLLLI</sequence>
<feature type="binding site" evidence="5">
    <location>
        <position position="235"/>
    </location>
    <ligand>
        <name>Ca(2+)</name>
        <dbReference type="ChEBI" id="CHEBI:29108"/>
    </ligand>
</feature>
<dbReference type="InterPro" id="IPR033112">
    <property type="entry name" value="PLA2_Asp_AS"/>
</dbReference>
<dbReference type="SMART" id="SM00085">
    <property type="entry name" value="PA2c"/>
    <property type="match status" value="1"/>
</dbReference>
<evidence type="ECO:0000256" key="8">
    <source>
        <dbReference type="RuleBase" id="RU361236"/>
    </source>
</evidence>
<dbReference type="EMBL" id="HBUF01335637">
    <property type="protein sequence ID" value="CAG6697985.1"/>
    <property type="molecule type" value="Transcribed_RNA"/>
</dbReference>
<feature type="disulfide bond" evidence="6">
    <location>
        <begin position="285"/>
        <end position="296"/>
    </location>
</feature>
<dbReference type="EMBL" id="HBUF01527117">
    <property type="protein sequence ID" value="CAG6750561.1"/>
    <property type="molecule type" value="Transcribed_RNA"/>
</dbReference>
<evidence type="ECO:0000256" key="6">
    <source>
        <dbReference type="PIRSR" id="PIRSR601211-3"/>
    </source>
</evidence>
<organism evidence="10">
    <name type="scientific">Cacopsylla melanoneura</name>
    <dbReference type="NCBI Taxonomy" id="428564"/>
    <lineage>
        <taxon>Eukaryota</taxon>
        <taxon>Metazoa</taxon>
        <taxon>Ecdysozoa</taxon>
        <taxon>Arthropoda</taxon>
        <taxon>Hexapoda</taxon>
        <taxon>Insecta</taxon>
        <taxon>Pterygota</taxon>
        <taxon>Neoptera</taxon>
        <taxon>Paraneoptera</taxon>
        <taxon>Hemiptera</taxon>
        <taxon>Sternorrhyncha</taxon>
        <taxon>Psylloidea</taxon>
        <taxon>Psyllidae</taxon>
        <taxon>Psyllinae</taxon>
        <taxon>Cacopsylla</taxon>
    </lineage>
</organism>
<dbReference type="GO" id="GO:0050482">
    <property type="term" value="P:arachidonate secretion"/>
    <property type="evidence" value="ECO:0007669"/>
    <property type="project" value="InterPro"/>
</dbReference>
<feature type="active site" evidence="4">
    <location>
        <position position="255"/>
    </location>
</feature>
<evidence type="ECO:0000313" key="10">
    <source>
        <dbReference type="EMBL" id="CAG6728399.1"/>
    </source>
</evidence>
<keyword evidence="5" id="KW-0479">Metal-binding</keyword>
<dbReference type="PROSITE" id="PS00118">
    <property type="entry name" value="PA2_HIS"/>
    <property type="match status" value="1"/>
</dbReference>
<feature type="disulfide bond" evidence="6">
    <location>
        <begin position="236"/>
        <end position="252"/>
    </location>
</feature>
<dbReference type="PRINTS" id="PR00389">
    <property type="entry name" value="PHPHLIPASEA2"/>
</dbReference>
<comment type="subcellular location">
    <subcellularLocation>
        <location evidence="1 8">Secreted</location>
    </subcellularLocation>
</comment>
<feature type="chain" id="PRO_5033969754" description="Phospholipase A2" evidence="8">
    <location>
        <begin position="20"/>
        <end position="332"/>
    </location>
</feature>
<keyword evidence="8" id="KW-0378">Hydrolase</keyword>
<proteinExistence type="inferred from homology"/>
<dbReference type="Gene3D" id="1.20.90.10">
    <property type="entry name" value="Phospholipase A2 domain"/>
    <property type="match status" value="1"/>
</dbReference>
<dbReference type="PANTHER" id="PTHR11716:SF107">
    <property type="entry name" value="PHOSPHOLIPASE A2"/>
    <property type="match status" value="1"/>
</dbReference>
<evidence type="ECO:0000256" key="1">
    <source>
        <dbReference type="ARBA" id="ARBA00004613"/>
    </source>
</evidence>
<feature type="binding site" evidence="5">
    <location>
        <position position="237"/>
    </location>
    <ligand>
        <name>Ca(2+)</name>
        <dbReference type="ChEBI" id="CHEBI:29108"/>
    </ligand>
</feature>
<reference evidence="10" key="1">
    <citation type="submission" date="2021-05" db="EMBL/GenBank/DDBJ databases">
        <authorList>
            <person name="Alioto T."/>
            <person name="Alioto T."/>
            <person name="Gomez Garrido J."/>
        </authorList>
    </citation>
    <scope>NUCLEOTIDE SEQUENCE</scope>
</reference>
<dbReference type="InterPro" id="IPR036444">
    <property type="entry name" value="PLipase_A2_dom_sf"/>
</dbReference>
<keyword evidence="8" id="KW-0732">Signal</keyword>
<evidence type="ECO:0000259" key="9">
    <source>
        <dbReference type="SMART" id="SM00085"/>
    </source>
</evidence>
<keyword evidence="8" id="KW-0443">Lipid metabolism</keyword>
<feature type="disulfide bond" evidence="6">
    <location>
        <begin position="251"/>
        <end position="305"/>
    </location>
</feature>
<comment type="cofactor">
    <cofactor evidence="5">
        <name>Ca(2+)</name>
        <dbReference type="ChEBI" id="CHEBI:29108"/>
    </cofactor>
    <text evidence="5">Binds 1 Ca(2+) ion per subunit.</text>
</comment>
<evidence type="ECO:0000256" key="7">
    <source>
        <dbReference type="RuleBase" id="RU003654"/>
    </source>
</evidence>
<keyword evidence="3 6" id="KW-1015">Disulfide bond</keyword>
<dbReference type="GO" id="GO:0005576">
    <property type="term" value="C:extracellular region"/>
    <property type="evidence" value="ECO:0007669"/>
    <property type="project" value="UniProtKB-SubCell"/>
</dbReference>
<dbReference type="EC" id="3.1.1.4" evidence="8"/>
<comment type="similarity">
    <text evidence="7">Belongs to the phospholipase A2 family.</text>
</comment>
<protein>
    <recommendedName>
        <fullName evidence="8">Phospholipase A2</fullName>
        <ecNumber evidence="8">3.1.1.4</ecNumber>
    </recommendedName>
</protein>
<dbReference type="SUPFAM" id="SSF48619">
    <property type="entry name" value="Phospholipase A2, PLA2"/>
    <property type="match status" value="1"/>
</dbReference>
<dbReference type="InterPro" id="IPR033113">
    <property type="entry name" value="PLA2_histidine"/>
</dbReference>
<dbReference type="InterPro" id="IPR016090">
    <property type="entry name" value="PLA2-like_dom"/>
</dbReference>
<dbReference type="GO" id="GO:0005509">
    <property type="term" value="F:calcium ion binding"/>
    <property type="evidence" value="ECO:0007669"/>
    <property type="project" value="InterPro"/>
</dbReference>
<feature type="signal peptide" evidence="8">
    <location>
        <begin position="1"/>
        <end position="19"/>
    </location>
</feature>
<evidence type="ECO:0000256" key="4">
    <source>
        <dbReference type="PIRSR" id="PIRSR601211-1"/>
    </source>
</evidence>
<feature type="binding site" evidence="5">
    <location>
        <position position="256"/>
    </location>
    <ligand>
        <name>Ca(2+)</name>
        <dbReference type="ChEBI" id="CHEBI:29108"/>
    </ligand>
</feature>
<dbReference type="GO" id="GO:0016042">
    <property type="term" value="P:lipid catabolic process"/>
    <property type="evidence" value="ECO:0007669"/>
    <property type="project" value="InterPro"/>
</dbReference>
<dbReference type="PROSITE" id="PS00119">
    <property type="entry name" value="PA2_ASP"/>
    <property type="match status" value="1"/>
</dbReference>